<feature type="region of interest" description="Disordered" evidence="1">
    <location>
        <begin position="1"/>
        <end position="25"/>
    </location>
</feature>
<feature type="compositionally biased region" description="Low complexity" evidence="1">
    <location>
        <begin position="10"/>
        <end position="25"/>
    </location>
</feature>
<evidence type="ECO:0000256" key="1">
    <source>
        <dbReference type="SAM" id="MobiDB-lite"/>
    </source>
</evidence>
<gene>
    <name evidence="2" type="ORF">BJ508DRAFT_346125</name>
</gene>
<protein>
    <submittedName>
        <fullName evidence="2">Uncharacterized protein</fullName>
    </submittedName>
</protein>
<sequence length="164" mass="18644">MTPPQLRNRAQSSKAQQQLSQREQQHLLTMSEESETGLTRELIRQMFSNCPGLQTFHGNPPAPDRILPHLAILAEIEAAEGTQALREEPASLEGWREIMEAYWGLVTVPLAQYAFGRSELILCEDGIYEVDEHEDYIRYWGGDEEGLERNEWIFAQHGSGSDSD</sequence>
<proteinExistence type="predicted"/>
<name>A0A3N4I788_ASCIM</name>
<dbReference type="Proteomes" id="UP000275078">
    <property type="component" value="Unassembled WGS sequence"/>
</dbReference>
<accession>A0A3N4I788</accession>
<organism evidence="2 3">
    <name type="scientific">Ascobolus immersus RN42</name>
    <dbReference type="NCBI Taxonomy" id="1160509"/>
    <lineage>
        <taxon>Eukaryota</taxon>
        <taxon>Fungi</taxon>
        <taxon>Dikarya</taxon>
        <taxon>Ascomycota</taxon>
        <taxon>Pezizomycotina</taxon>
        <taxon>Pezizomycetes</taxon>
        <taxon>Pezizales</taxon>
        <taxon>Ascobolaceae</taxon>
        <taxon>Ascobolus</taxon>
    </lineage>
</organism>
<dbReference type="EMBL" id="ML119680">
    <property type="protein sequence ID" value="RPA81337.1"/>
    <property type="molecule type" value="Genomic_DNA"/>
</dbReference>
<keyword evidence="3" id="KW-1185">Reference proteome</keyword>
<evidence type="ECO:0000313" key="2">
    <source>
        <dbReference type="EMBL" id="RPA81337.1"/>
    </source>
</evidence>
<evidence type="ECO:0000313" key="3">
    <source>
        <dbReference type="Proteomes" id="UP000275078"/>
    </source>
</evidence>
<dbReference type="AlphaFoldDB" id="A0A3N4I788"/>
<reference evidence="2 3" key="1">
    <citation type="journal article" date="2018" name="Nat. Ecol. Evol.">
        <title>Pezizomycetes genomes reveal the molecular basis of ectomycorrhizal truffle lifestyle.</title>
        <authorList>
            <person name="Murat C."/>
            <person name="Payen T."/>
            <person name="Noel B."/>
            <person name="Kuo A."/>
            <person name="Morin E."/>
            <person name="Chen J."/>
            <person name="Kohler A."/>
            <person name="Krizsan K."/>
            <person name="Balestrini R."/>
            <person name="Da Silva C."/>
            <person name="Montanini B."/>
            <person name="Hainaut M."/>
            <person name="Levati E."/>
            <person name="Barry K.W."/>
            <person name="Belfiori B."/>
            <person name="Cichocki N."/>
            <person name="Clum A."/>
            <person name="Dockter R.B."/>
            <person name="Fauchery L."/>
            <person name="Guy J."/>
            <person name="Iotti M."/>
            <person name="Le Tacon F."/>
            <person name="Lindquist E.A."/>
            <person name="Lipzen A."/>
            <person name="Malagnac F."/>
            <person name="Mello A."/>
            <person name="Molinier V."/>
            <person name="Miyauchi S."/>
            <person name="Poulain J."/>
            <person name="Riccioni C."/>
            <person name="Rubini A."/>
            <person name="Sitrit Y."/>
            <person name="Splivallo R."/>
            <person name="Traeger S."/>
            <person name="Wang M."/>
            <person name="Zifcakova L."/>
            <person name="Wipf D."/>
            <person name="Zambonelli A."/>
            <person name="Paolocci F."/>
            <person name="Nowrousian M."/>
            <person name="Ottonello S."/>
            <person name="Baldrian P."/>
            <person name="Spatafora J.W."/>
            <person name="Henrissat B."/>
            <person name="Nagy L.G."/>
            <person name="Aury J.M."/>
            <person name="Wincker P."/>
            <person name="Grigoriev I.V."/>
            <person name="Bonfante P."/>
            <person name="Martin F.M."/>
        </authorList>
    </citation>
    <scope>NUCLEOTIDE SEQUENCE [LARGE SCALE GENOMIC DNA]</scope>
    <source>
        <strain evidence="2 3">RN42</strain>
    </source>
</reference>